<dbReference type="PROSITE" id="PS50850">
    <property type="entry name" value="MFS"/>
    <property type="match status" value="1"/>
</dbReference>
<evidence type="ECO:0000313" key="7">
    <source>
        <dbReference type="Proteomes" id="UP001598130"/>
    </source>
</evidence>
<dbReference type="RefSeq" id="WP_377371081.1">
    <property type="nucleotide sequence ID" value="NZ_JAOTJD010000038.1"/>
</dbReference>
<name>A0ABW6CRI7_9CAUL</name>
<feature type="transmembrane region" description="Helical" evidence="4">
    <location>
        <begin position="12"/>
        <end position="30"/>
    </location>
</feature>
<protein>
    <submittedName>
        <fullName evidence="6">MFS transporter</fullName>
    </submittedName>
</protein>
<reference evidence="6 7" key="1">
    <citation type="submission" date="2022-09" db="EMBL/GenBank/DDBJ databases">
        <title>New species of Phenylobacterium.</title>
        <authorList>
            <person name="Mieszkin S."/>
        </authorList>
    </citation>
    <scope>NUCLEOTIDE SEQUENCE [LARGE SCALE GENOMIC DNA]</scope>
    <source>
        <strain evidence="6 7">HK31-G</strain>
    </source>
</reference>
<evidence type="ECO:0000256" key="3">
    <source>
        <dbReference type="ARBA" id="ARBA00023136"/>
    </source>
</evidence>
<evidence type="ECO:0000256" key="2">
    <source>
        <dbReference type="ARBA" id="ARBA00022989"/>
    </source>
</evidence>
<feature type="transmembrane region" description="Helical" evidence="4">
    <location>
        <begin position="206"/>
        <end position="224"/>
    </location>
</feature>
<feature type="transmembrane region" description="Helical" evidence="4">
    <location>
        <begin position="236"/>
        <end position="260"/>
    </location>
</feature>
<dbReference type="Proteomes" id="UP001598130">
    <property type="component" value="Unassembled WGS sequence"/>
</dbReference>
<feature type="transmembrane region" description="Helical" evidence="4">
    <location>
        <begin position="164"/>
        <end position="186"/>
    </location>
</feature>
<evidence type="ECO:0000256" key="4">
    <source>
        <dbReference type="SAM" id="Phobius"/>
    </source>
</evidence>
<keyword evidence="1 4" id="KW-0812">Transmembrane</keyword>
<keyword evidence="2 4" id="KW-1133">Transmembrane helix</keyword>
<accession>A0ABW6CRI7</accession>
<dbReference type="SUPFAM" id="SSF103473">
    <property type="entry name" value="MFS general substrate transporter"/>
    <property type="match status" value="1"/>
</dbReference>
<feature type="transmembrane region" description="Helical" evidence="4">
    <location>
        <begin position="136"/>
        <end position="158"/>
    </location>
</feature>
<feature type="transmembrane region" description="Helical" evidence="4">
    <location>
        <begin position="362"/>
        <end position="381"/>
    </location>
</feature>
<evidence type="ECO:0000313" key="6">
    <source>
        <dbReference type="EMBL" id="MFD3265697.1"/>
    </source>
</evidence>
<sequence length="387" mass="39371">MAQPLPPRNVIILALGLGQTIAFASSFYLLGALGDDIAADLALAPTFVLGLMSVALAASAVAAPSAGRWIDRHGGKAPLLISNLVFAVALGLIGLAKGPVLLALGMLVLGLAMALGLYGTPFAILVTLYGDQARRAITGVALIGGLGSSLGFPVTHWLGQQLGWQGACLAWAAAHILICLPLGALVIPRDLGGHMSANVGPPAPMVWNRAMIQLSVLFAGAWFISTCMSTHLPRLLVAFGLSVTAAMSTAALVGLAAVAIRALEFAVLRRFPPLLATRAATLMHPLGAAALLTFGKVAAPAMALGQGAGNGMLTVAKGVLPLSIWGPEGYAYRSAVLGRPAQIAQIGGPALYGLAIDRSPTLALTGGAALCLVMFAMTFGLNKEPST</sequence>
<dbReference type="Gene3D" id="1.20.1250.20">
    <property type="entry name" value="MFS general substrate transporter like domains"/>
    <property type="match status" value="1"/>
</dbReference>
<dbReference type="InterPro" id="IPR020846">
    <property type="entry name" value="MFS_dom"/>
</dbReference>
<dbReference type="InterPro" id="IPR036259">
    <property type="entry name" value="MFS_trans_sf"/>
</dbReference>
<feature type="domain" description="Major facilitator superfamily (MFS) profile" evidence="5">
    <location>
        <begin position="11"/>
        <end position="387"/>
    </location>
</feature>
<evidence type="ECO:0000259" key="5">
    <source>
        <dbReference type="PROSITE" id="PS50850"/>
    </source>
</evidence>
<feature type="transmembrane region" description="Helical" evidence="4">
    <location>
        <begin position="102"/>
        <end position="129"/>
    </location>
</feature>
<comment type="caution">
    <text evidence="6">The sequence shown here is derived from an EMBL/GenBank/DDBJ whole genome shotgun (WGS) entry which is preliminary data.</text>
</comment>
<keyword evidence="7" id="KW-1185">Reference proteome</keyword>
<dbReference type="InterPro" id="IPR011701">
    <property type="entry name" value="MFS"/>
</dbReference>
<gene>
    <name evidence="6" type="ORF">OCL97_17200</name>
</gene>
<dbReference type="Pfam" id="PF07690">
    <property type="entry name" value="MFS_1"/>
    <property type="match status" value="1"/>
</dbReference>
<organism evidence="6 7">
    <name type="scientific">Phenylobacterium ferrooxidans</name>
    <dbReference type="NCBI Taxonomy" id="2982689"/>
    <lineage>
        <taxon>Bacteria</taxon>
        <taxon>Pseudomonadati</taxon>
        <taxon>Pseudomonadota</taxon>
        <taxon>Alphaproteobacteria</taxon>
        <taxon>Caulobacterales</taxon>
        <taxon>Caulobacteraceae</taxon>
        <taxon>Phenylobacterium</taxon>
    </lineage>
</organism>
<proteinExistence type="predicted"/>
<feature type="transmembrane region" description="Helical" evidence="4">
    <location>
        <begin position="77"/>
        <end position="96"/>
    </location>
</feature>
<evidence type="ECO:0000256" key="1">
    <source>
        <dbReference type="ARBA" id="ARBA00022692"/>
    </source>
</evidence>
<feature type="transmembrane region" description="Helical" evidence="4">
    <location>
        <begin position="42"/>
        <end position="65"/>
    </location>
</feature>
<dbReference type="EMBL" id="JAOTJD010000038">
    <property type="protein sequence ID" value="MFD3265697.1"/>
    <property type="molecule type" value="Genomic_DNA"/>
</dbReference>
<keyword evidence="3 4" id="KW-0472">Membrane</keyword>